<evidence type="ECO:0000313" key="1">
    <source>
        <dbReference type="EMBL" id="KAJ3493134.1"/>
    </source>
</evidence>
<accession>A0ACC1QTV2</accession>
<organism evidence="1 2">
    <name type="scientific">Lecanicillium saksenae</name>
    <dbReference type="NCBI Taxonomy" id="468837"/>
    <lineage>
        <taxon>Eukaryota</taxon>
        <taxon>Fungi</taxon>
        <taxon>Dikarya</taxon>
        <taxon>Ascomycota</taxon>
        <taxon>Pezizomycotina</taxon>
        <taxon>Sordariomycetes</taxon>
        <taxon>Hypocreomycetidae</taxon>
        <taxon>Hypocreales</taxon>
        <taxon>Cordycipitaceae</taxon>
        <taxon>Lecanicillium</taxon>
    </lineage>
</organism>
<dbReference type="EMBL" id="JANAKD010000519">
    <property type="protein sequence ID" value="KAJ3493134.1"/>
    <property type="molecule type" value="Genomic_DNA"/>
</dbReference>
<evidence type="ECO:0000313" key="2">
    <source>
        <dbReference type="Proteomes" id="UP001148737"/>
    </source>
</evidence>
<name>A0ACC1QTV2_9HYPO</name>
<reference evidence="1" key="1">
    <citation type="submission" date="2022-07" db="EMBL/GenBank/DDBJ databases">
        <title>Genome Sequence of Lecanicillium saksenae.</title>
        <authorList>
            <person name="Buettner E."/>
        </authorList>
    </citation>
    <scope>NUCLEOTIDE SEQUENCE</scope>
    <source>
        <strain evidence="1">VT-O1</strain>
    </source>
</reference>
<gene>
    <name evidence="1" type="ORF">NLG97_g4928</name>
</gene>
<keyword evidence="2" id="KW-1185">Reference proteome</keyword>
<sequence length="112" mass="12394">MQILSAAVFLAAAAAAAPSASEKVFGTRYTDSNCKKVHSLPNRDFKAGECIDKTTVHSLKFPTDKVQCYIFQTRECKGNWFWFTPPVKGCMGMDSLDWDGARSFICQPHPGN</sequence>
<proteinExistence type="predicted"/>
<protein>
    <submittedName>
        <fullName evidence="1">Uncharacterized protein</fullName>
    </submittedName>
</protein>
<comment type="caution">
    <text evidence="1">The sequence shown here is derived from an EMBL/GenBank/DDBJ whole genome shotgun (WGS) entry which is preliminary data.</text>
</comment>
<dbReference type="Proteomes" id="UP001148737">
    <property type="component" value="Unassembled WGS sequence"/>
</dbReference>